<proteinExistence type="inferred from homology"/>
<evidence type="ECO:0000256" key="3">
    <source>
        <dbReference type="ARBA" id="ARBA00022801"/>
    </source>
</evidence>
<accession>A0A484L4V8</accession>
<keyword evidence="4" id="KW-0788">Thiol protease</keyword>
<keyword evidence="2" id="KW-0645">Protease</keyword>
<comment type="similarity">
    <text evidence="1">Belongs to the peptidase C48 family.</text>
</comment>
<protein>
    <recommendedName>
        <fullName evidence="6">Ubiquitin-like protease family profile domain-containing protein</fullName>
    </recommendedName>
</protein>
<organism evidence="7 8">
    <name type="scientific">Cuscuta campestris</name>
    <dbReference type="NCBI Taxonomy" id="132261"/>
    <lineage>
        <taxon>Eukaryota</taxon>
        <taxon>Viridiplantae</taxon>
        <taxon>Streptophyta</taxon>
        <taxon>Embryophyta</taxon>
        <taxon>Tracheophyta</taxon>
        <taxon>Spermatophyta</taxon>
        <taxon>Magnoliopsida</taxon>
        <taxon>eudicotyledons</taxon>
        <taxon>Gunneridae</taxon>
        <taxon>Pentapetalae</taxon>
        <taxon>asterids</taxon>
        <taxon>lamiids</taxon>
        <taxon>Solanales</taxon>
        <taxon>Convolvulaceae</taxon>
        <taxon>Cuscuteae</taxon>
        <taxon>Cuscuta</taxon>
        <taxon>Cuscuta subgen. Grammica</taxon>
        <taxon>Cuscuta sect. Cleistogrammica</taxon>
    </lineage>
</organism>
<dbReference type="EMBL" id="OOIL02001012">
    <property type="protein sequence ID" value="VFQ71363.1"/>
    <property type="molecule type" value="Genomic_DNA"/>
</dbReference>
<dbReference type="PANTHER" id="PTHR46915:SF6">
    <property type="entry name" value="CYSTEINE PROTEINASES SUPERFAMILY PROTEIN"/>
    <property type="match status" value="1"/>
</dbReference>
<dbReference type="GO" id="GO:0006508">
    <property type="term" value="P:proteolysis"/>
    <property type="evidence" value="ECO:0007669"/>
    <property type="project" value="UniProtKB-KW"/>
</dbReference>
<dbReference type="InterPro" id="IPR038765">
    <property type="entry name" value="Papain-like_cys_pep_sf"/>
</dbReference>
<dbReference type="OrthoDB" id="1939479at2759"/>
<evidence type="ECO:0000256" key="1">
    <source>
        <dbReference type="ARBA" id="ARBA00005234"/>
    </source>
</evidence>
<dbReference type="Proteomes" id="UP000595140">
    <property type="component" value="Unassembled WGS sequence"/>
</dbReference>
<evidence type="ECO:0000256" key="5">
    <source>
        <dbReference type="SAM" id="MobiDB-lite"/>
    </source>
</evidence>
<evidence type="ECO:0000259" key="6">
    <source>
        <dbReference type="PROSITE" id="PS50600"/>
    </source>
</evidence>
<evidence type="ECO:0000313" key="8">
    <source>
        <dbReference type="Proteomes" id="UP000595140"/>
    </source>
</evidence>
<dbReference type="AlphaFoldDB" id="A0A484L4V8"/>
<dbReference type="GO" id="GO:0016926">
    <property type="term" value="P:protein desumoylation"/>
    <property type="evidence" value="ECO:0007669"/>
    <property type="project" value="UniProtKB-ARBA"/>
</dbReference>
<dbReference type="PANTHER" id="PTHR46915">
    <property type="entry name" value="UBIQUITIN-LIKE PROTEASE 4-RELATED"/>
    <property type="match status" value="1"/>
</dbReference>
<dbReference type="SUPFAM" id="SSF54001">
    <property type="entry name" value="Cysteine proteinases"/>
    <property type="match status" value="1"/>
</dbReference>
<keyword evidence="3" id="KW-0378">Hydrolase</keyword>
<dbReference type="Pfam" id="PF02902">
    <property type="entry name" value="Peptidase_C48"/>
    <property type="match status" value="1"/>
</dbReference>
<dbReference type="InterPro" id="IPR003653">
    <property type="entry name" value="Peptidase_C48_C"/>
</dbReference>
<dbReference type="PROSITE" id="PS50600">
    <property type="entry name" value="ULP_PROTEASE"/>
    <property type="match status" value="1"/>
</dbReference>
<evidence type="ECO:0000256" key="4">
    <source>
        <dbReference type="ARBA" id="ARBA00022807"/>
    </source>
</evidence>
<evidence type="ECO:0000313" key="7">
    <source>
        <dbReference type="EMBL" id="VFQ71363.1"/>
    </source>
</evidence>
<sequence>MATKTCCSRKGKRAAKSQTQAEQVIPGIDMNCAEAAAAESYISAETFQCAQQNVQLSGNSSCISLNSSLVKSVPRNKRSKRGDVNKKGLDVANELELNTQLLNVKPKKSRARKKRKCKDIHDPSDDEVISQRSLHWRGQSRRRCESSALGKLDSVTFELYREKIWRAFPEEKRSSFTCLDSLWYHLYTDRTSKAKVLDWIKKEEIFSKKYVFVPIVRWGHWCLLIMCNMGKSFESESETPCLLLLDSMQAAHAKQLESGIRKFVSDLYSAGEKTVPTKMIKKIPFRIPKVPQQRNGEECGYYVLYFIHLFLGHAPDNFSLAEGYPYFMKNDWFSPEELDAFSKQLESSSKEESSDADKSSSDSEPIELSVFKHEKVIEFEDN</sequence>
<dbReference type="GO" id="GO:0008234">
    <property type="term" value="F:cysteine-type peptidase activity"/>
    <property type="evidence" value="ECO:0007669"/>
    <property type="project" value="UniProtKB-KW"/>
</dbReference>
<reference evidence="7 8" key="1">
    <citation type="submission" date="2018-04" db="EMBL/GenBank/DDBJ databases">
        <authorList>
            <person name="Vogel A."/>
        </authorList>
    </citation>
    <scope>NUCLEOTIDE SEQUENCE [LARGE SCALE GENOMIC DNA]</scope>
</reference>
<feature type="compositionally biased region" description="Basic and acidic residues" evidence="5">
    <location>
        <begin position="348"/>
        <end position="361"/>
    </location>
</feature>
<feature type="region of interest" description="Disordered" evidence="5">
    <location>
        <begin position="343"/>
        <end position="367"/>
    </location>
</feature>
<dbReference type="Gene3D" id="3.40.395.10">
    <property type="entry name" value="Adenoviral Proteinase, Chain A"/>
    <property type="match status" value="1"/>
</dbReference>
<feature type="domain" description="Ubiquitin-like protease family profile" evidence="6">
    <location>
        <begin position="127"/>
        <end position="310"/>
    </location>
</feature>
<gene>
    <name evidence="7" type="ORF">CCAM_LOCUS13139</name>
</gene>
<evidence type="ECO:0000256" key="2">
    <source>
        <dbReference type="ARBA" id="ARBA00022670"/>
    </source>
</evidence>
<keyword evidence="8" id="KW-1185">Reference proteome</keyword>
<name>A0A484L4V8_9ASTE</name>